<feature type="compositionally biased region" description="Basic and acidic residues" evidence="1">
    <location>
        <begin position="192"/>
        <end position="206"/>
    </location>
</feature>
<gene>
    <name evidence="2" type="ORF">C3928_12990</name>
</gene>
<feature type="compositionally biased region" description="Basic and acidic residues" evidence="1">
    <location>
        <begin position="515"/>
        <end position="539"/>
    </location>
</feature>
<dbReference type="RefSeq" id="WP_080272261.1">
    <property type="nucleotide sequence ID" value="NZ_CP017601.1"/>
</dbReference>
<dbReference type="EMBL" id="PQWY01000017">
    <property type="protein sequence ID" value="PPK29487.1"/>
    <property type="molecule type" value="Genomic_DNA"/>
</dbReference>
<accession>A0A2S6EWC4</accession>
<dbReference type="AlphaFoldDB" id="A0A2S6EWC4"/>
<sequence>MLYFVLFNLKISQFSRSPMSYQKIELSISLSLDSPKLDESDFILLSVKYLEKSLGKKREFAGFFEDIERLYFKQNYKEAIEKILDFCKKNESLLSQKVVQRLVEVAPRLKSNPKDNESRRLYETLYADHLESVIKQESDLSVFNELRDSYNAVKPEYAVTHETEIKTLDEAKQFILSFVMLNDNVELPLKAQSERYPKKDRSREELGNTPSANPGIMKPNSPNFPDNLVPARDVPKIAINEKVVGGYSKTKPTTPFVASLSGTTYSLMVVLKDYIEKHKTDKDIEKKVNQIINLWISSYIKEGYHSYSEVVDVLTEPFIQSTFDEANIKLNYGVLDETHAEFRKAQDYVFGMTIRSAMHHELLDRFKNKEKLQVEVKNFETVLNKLNQNVENTGRHRETLHKLNEVFQDWSAGKKSYDAFKSESNQLIHDIESEEQKSNRGLGSMLKNLGNYLLYLITFRFLKEDYQKSSSPATMLVTELKDRFEQIDHLHKNSLSLKKVTHPGPKNTSSSDETADVRKSAVDTDKPSKKQDSEAKETLDSEQLDEVQRQDDKSTRLQ</sequence>
<dbReference type="OrthoDB" id="5647982at2"/>
<proteinExistence type="predicted"/>
<evidence type="ECO:0000313" key="3">
    <source>
        <dbReference type="Proteomes" id="UP000239239"/>
    </source>
</evidence>
<feature type="region of interest" description="Disordered" evidence="1">
    <location>
        <begin position="495"/>
        <end position="558"/>
    </location>
</feature>
<protein>
    <submittedName>
        <fullName evidence="2">Type IV secretion protein Dot</fullName>
    </submittedName>
</protein>
<name>A0A2S6EWC4_LEGPN</name>
<evidence type="ECO:0000256" key="1">
    <source>
        <dbReference type="SAM" id="MobiDB-lite"/>
    </source>
</evidence>
<comment type="caution">
    <text evidence="2">The sequence shown here is derived from an EMBL/GenBank/DDBJ whole genome shotgun (WGS) entry which is preliminary data.</text>
</comment>
<feature type="region of interest" description="Disordered" evidence="1">
    <location>
        <begin position="192"/>
        <end position="223"/>
    </location>
</feature>
<evidence type="ECO:0000313" key="2">
    <source>
        <dbReference type="EMBL" id="PPK29487.1"/>
    </source>
</evidence>
<dbReference type="Proteomes" id="UP000239239">
    <property type="component" value="Unassembled WGS sequence"/>
</dbReference>
<reference evidence="2 3" key="1">
    <citation type="submission" date="2018-02" db="EMBL/GenBank/DDBJ databases">
        <title>Draft genome sequences of four Legionella pneumophila clinical strains isolated in Ontario.</title>
        <authorList>
            <person name="Fortuna A."/>
            <person name="Ramnarine R."/>
            <person name="Li A."/>
            <person name="Frantz C."/>
            <person name="Mallo G."/>
        </authorList>
    </citation>
    <scope>NUCLEOTIDE SEQUENCE [LARGE SCALE GENOMIC DNA]</scope>
    <source>
        <strain evidence="2 3">LG61</strain>
    </source>
</reference>
<feature type="compositionally biased region" description="Basic and acidic residues" evidence="1">
    <location>
        <begin position="546"/>
        <end position="558"/>
    </location>
</feature>
<organism evidence="2 3">
    <name type="scientific">Legionella pneumophila</name>
    <dbReference type="NCBI Taxonomy" id="446"/>
    <lineage>
        <taxon>Bacteria</taxon>
        <taxon>Pseudomonadati</taxon>
        <taxon>Pseudomonadota</taxon>
        <taxon>Gammaproteobacteria</taxon>
        <taxon>Legionellales</taxon>
        <taxon>Legionellaceae</taxon>
        <taxon>Legionella</taxon>
    </lineage>
</organism>